<reference evidence="2" key="1">
    <citation type="journal article" date="2021" name="Proc. Natl. Acad. Sci. U.S.A.">
        <title>A Catalog of Tens of Thousands of Viruses from Human Metagenomes Reveals Hidden Associations with Chronic Diseases.</title>
        <authorList>
            <person name="Tisza M.J."/>
            <person name="Buck C.B."/>
        </authorList>
    </citation>
    <scope>NUCLEOTIDE SEQUENCE</scope>
    <source>
        <strain evidence="2">Ctu6J18</strain>
    </source>
</reference>
<proteinExistence type="predicted"/>
<feature type="transmembrane region" description="Helical" evidence="1">
    <location>
        <begin position="6"/>
        <end position="24"/>
    </location>
</feature>
<protein>
    <submittedName>
        <fullName evidence="2">Uncharacterized protein</fullName>
    </submittedName>
</protein>
<organism evidence="2">
    <name type="scientific">Myoviridae sp. ctu6J18</name>
    <dbReference type="NCBI Taxonomy" id="2827714"/>
    <lineage>
        <taxon>Viruses</taxon>
        <taxon>Duplodnaviria</taxon>
        <taxon>Heunggongvirae</taxon>
        <taxon>Uroviricota</taxon>
        <taxon>Caudoviricetes</taxon>
    </lineage>
</organism>
<accession>A0A8S5TN24</accession>
<keyword evidence="1" id="KW-0472">Membrane</keyword>
<keyword evidence="1" id="KW-0812">Transmembrane</keyword>
<dbReference type="EMBL" id="BK032862">
    <property type="protein sequence ID" value="DAF64535.1"/>
    <property type="molecule type" value="Genomic_DNA"/>
</dbReference>
<evidence type="ECO:0000256" key="1">
    <source>
        <dbReference type="SAM" id="Phobius"/>
    </source>
</evidence>
<sequence>MTIEVSLLLSGVSIAFAIFFGISTRNRNVKKDTQDEAREDATILTKLENIQNTMIEVKSEMGSYRNEMKEIREYYIRASESLKQLHKRVDRIDKIIDESHPHQYIEE</sequence>
<evidence type="ECO:0000313" key="2">
    <source>
        <dbReference type="EMBL" id="DAF64535.1"/>
    </source>
</evidence>
<name>A0A8S5TN24_9CAUD</name>
<keyword evidence="1" id="KW-1133">Transmembrane helix</keyword>